<gene>
    <name evidence="1" type="ORF">HRR80_004768</name>
</gene>
<name>A0AAN6EUE3_EXODE</name>
<evidence type="ECO:0000313" key="2">
    <source>
        <dbReference type="Proteomes" id="UP001161757"/>
    </source>
</evidence>
<proteinExistence type="predicted"/>
<dbReference type="EMBL" id="JAJGCB010000008">
    <property type="protein sequence ID" value="KAJ8991433.1"/>
    <property type="molecule type" value="Genomic_DNA"/>
</dbReference>
<reference evidence="1" key="1">
    <citation type="submission" date="2023-01" db="EMBL/GenBank/DDBJ databases">
        <title>Exophiala dermititidis isolated from Cystic Fibrosis Patient.</title>
        <authorList>
            <person name="Kurbessoian T."/>
            <person name="Crocker A."/>
            <person name="Murante D."/>
            <person name="Hogan D.A."/>
            <person name="Stajich J.E."/>
        </authorList>
    </citation>
    <scope>NUCLEOTIDE SEQUENCE</scope>
    <source>
        <strain evidence="1">Ex8</strain>
    </source>
</reference>
<dbReference type="AlphaFoldDB" id="A0AAN6EUE3"/>
<dbReference type="Proteomes" id="UP001161757">
    <property type="component" value="Unassembled WGS sequence"/>
</dbReference>
<accession>A0AAN6EUE3</accession>
<comment type="caution">
    <text evidence="1">The sequence shown here is derived from an EMBL/GenBank/DDBJ whole genome shotgun (WGS) entry which is preliminary data.</text>
</comment>
<evidence type="ECO:0000313" key="1">
    <source>
        <dbReference type="EMBL" id="KAJ8991433.1"/>
    </source>
</evidence>
<organism evidence="1 2">
    <name type="scientific">Exophiala dermatitidis</name>
    <name type="common">Black yeast-like fungus</name>
    <name type="synonym">Wangiella dermatitidis</name>
    <dbReference type="NCBI Taxonomy" id="5970"/>
    <lineage>
        <taxon>Eukaryota</taxon>
        <taxon>Fungi</taxon>
        <taxon>Dikarya</taxon>
        <taxon>Ascomycota</taxon>
        <taxon>Pezizomycotina</taxon>
        <taxon>Eurotiomycetes</taxon>
        <taxon>Chaetothyriomycetidae</taxon>
        <taxon>Chaetothyriales</taxon>
        <taxon>Herpotrichiellaceae</taxon>
        <taxon>Exophiala</taxon>
    </lineage>
</organism>
<protein>
    <submittedName>
        <fullName evidence="1">Uncharacterized protein</fullName>
    </submittedName>
</protein>
<sequence>MCPDHVNGRDKAEPHRSSVRLAFFAPQIRLLLAWHWQVNPGQLACGFCPFLDGLETARFTNHPLGDGALKLSFVPSELREAISMPRAITVAWDSNRISA</sequence>